<comment type="caution">
    <text evidence="1">The sequence shown here is derived from an EMBL/GenBank/DDBJ whole genome shotgun (WGS) entry which is preliminary data.</text>
</comment>
<dbReference type="Proteomes" id="UP000033679">
    <property type="component" value="Unassembled WGS sequence"/>
</dbReference>
<keyword evidence="1" id="KW-0436">Ligase</keyword>
<dbReference type="EMBL" id="JZYN01000005">
    <property type="protein sequence ID" value="KJM69496.1"/>
    <property type="molecule type" value="Genomic_DNA"/>
</dbReference>
<accession>A0A837FG18</accession>
<dbReference type="AlphaFoldDB" id="A0A837FG18"/>
<reference evidence="1 2" key="1">
    <citation type="submission" date="2015-03" db="EMBL/GenBank/DDBJ databases">
        <authorList>
            <person name="McCorrison J."/>
            <person name="Sanka R."/>
            <person name="Adams M."/>
            <person name="Brinkac L."/>
            <person name="Nierman W."/>
            <person name="Sutton G."/>
            <person name="Nelson K."/>
            <person name="Kiedrowski L."/>
            <person name="Guerrero D."/>
            <person name="Bonomo R."/>
        </authorList>
    </citation>
    <scope>NUCLEOTIDE SEQUENCE [LARGE SCALE GENOMIC DNA]</scope>
    <source>
        <strain evidence="1 2">39373</strain>
    </source>
</reference>
<evidence type="ECO:0000313" key="2">
    <source>
        <dbReference type="Proteomes" id="UP000033679"/>
    </source>
</evidence>
<proteinExistence type="predicted"/>
<organism evidence="1 2">
    <name type="scientific">Enterobacter hormaechei subsp. xiangfangensis</name>
    <dbReference type="NCBI Taxonomy" id="1296536"/>
    <lineage>
        <taxon>Bacteria</taxon>
        <taxon>Pseudomonadati</taxon>
        <taxon>Pseudomonadota</taxon>
        <taxon>Gammaproteobacteria</taxon>
        <taxon>Enterobacterales</taxon>
        <taxon>Enterobacteriaceae</taxon>
        <taxon>Enterobacter</taxon>
        <taxon>Enterobacter cloacae complex</taxon>
    </lineage>
</organism>
<dbReference type="KEGG" id="exf:BFV63_05625"/>
<gene>
    <name evidence="1" type="ORF">SS59_04995</name>
</gene>
<protein>
    <submittedName>
        <fullName evidence="1">Gamma-glutamyl ligase</fullName>
    </submittedName>
</protein>
<sequence length="67" mass="8215">MQVRSTDKPLTLNNAINIAWLIQATSHWLLTTRPYKHQERDFLRYLFTVFRCVATDRWIFRRAVMRF</sequence>
<dbReference type="GO" id="GO:0016874">
    <property type="term" value="F:ligase activity"/>
    <property type="evidence" value="ECO:0007669"/>
    <property type="project" value="UniProtKB-KW"/>
</dbReference>
<evidence type="ECO:0000313" key="1">
    <source>
        <dbReference type="EMBL" id="KJM69496.1"/>
    </source>
</evidence>
<name>A0A837FG18_9ENTR</name>